<evidence type="ECO:0000313" key="2">
    <source>
        <dbReference type="EMBL" id="MEN2751307.1"/>
    </source>
</evidence>
<feature type="transmembrane region" description="Helical" evidence="1">
    <location>
        <begin position="82"/>
        <end position="99"/>
    </location>
</feature>
<comment type="caution">
    <text evidence="2">The sequence shown here is derived from an EMBL/GenBank/DDBJ whole genome shotgun (WGS) entry which is preliminary data.</text>
</comment>
<gene>
    <name evidence="2" type="ORF">AAIR29_06630</name>
</gene>
<keyword evidence="1" id="KW-1133">Transmembrane helix</keyword>
<name>A0ABU9XAD6_9GAMM</name>
<evidence type="ECO:0000256" key="1">
    <source>
        <dbReference type="SAM" id="Phobius"/>
    </source>
</evidence>
<dbReference type="RefSeq" id="WP_299219624.1">
    <property type="nucleotide sequence ID" value="NZ_JBDGHN010000002.1"/>
</dbReference>
<reference evidence="2 3" key="1">
    <citation type="submission" date="2024-05" db="EMBL/GenBank/DDBJ databases">
        <authorList>
            <person name="Kim H.-Y."/>
            <person name="Kim E."/>
            <person name="Cai Y."/>
            <person name="Yang S.-M."/>
            <person name="Lee W."/>
        </authorList>
    </citation>
    <scope>NUCLEOTIDE SEQUENCE [LARGE SCALE GENOMIC DNA]</scope>
    <source>
        <strain evidence="2 3">FBL11</strain>
    </source>
</reference>
<evidence type="ECO:0000313" key="3">
    <source>
        <dbReference type="Proteomes" id="UP001461960"/>
    </source>
</evidence>
<evidence type="ECO:0008006" key="4">
    <source>
        <dbReference type="Google" id="ProtNLM"/>
    </source>
</evidence>
<sequence>MQKVMPKYLPLSLLLLRLGIFIVFLVWTLDKLIHPEHAAGVFSKFYGLEAMGEMIFLAIGIAQLILILTFAVGLFKTWTYGAVLLLHAISTFSTFGLYLKPFDNLLFFAAWPMLAACVALFLMRDWDTLTLGKRTSLTQTHTVPIK</sequence>
<protein>
    <recommendedName>
        <fullName evidence="4">DoxX protein</fullName>
    </recommendedName>
</protein>
<keyword evidence="1" id="KW-0812">Transmembrane</keyword>
<dbReference type="Proteomes" id="UP001461960">
    <property type="component" value="Unassembled WGS sequence"/>
</dbReference>
<feature type="transmembrane region" description="Helical" evidence="1">
    <location>
        <begin position="105"/>
        <end position="123"/>
    </location>
</feature>
<feature type="transmembrane region" description="Helical" evidence="1">
    <location>
        <begin position="54"/>
        <end position="75"/>
    </location>
</feature>
<keyword evidence="3" id="KW-1185">Reference proteome</keyword>
<keyword evidence="1" id="KW-0472">Membrane</keyword>
<proteinExistence type="predicted"/>
<dbReference type="EMBL" id="JBDGHN010000002">
    <property type="protein sequence ID" value="MEN2751307.1"/>
    <property type="molecule type" value="Genomic_DNA"/>
</dbReference>
<organism evidence="2 3">
    <name type="scientific">Psychrobacter saeujeotis</name>
    <dbReference type="NCBI Taxonomy" id="3143436"/>
    <lineage>
        <taxon>Bacteria</taxon>
        <taxon>Pseudomonadati</taxon>
        <taxon>Pseudomonadota</taxon>
        <taxon>Gammaproteobacteria</taxon>
        <taxon>Moraxellales</taxon>
        <taxon>Moraxellaceae</taxon>
        <taxon>Psychrobacter</taxon>
    </lineage>
</organism>
<accession>A0ABU9XAD6</accession>